<reference evidence="17" key="1">
    <citation type="journal article" date="2013" name="Genome Biol. Evol.">
        <title>Punctuated emergences of genetic and phenotypic innovations in eumetazoan, bilaterian, euteleostome, and hominidae ancestors.</title>
        <authorList>
            <person name="Wenger Y."/>
            <person name="Galliot B."/>
        </authorList>
    </citation>
    <scope>NUCLEOTIDE SEQUENCE</scope>
    <source>
        <tissue evidence="17">Whole animals</tissue>
    </source>
</reference>
<keyword evidence="7" id="KW-0677">Repeat</keyword>
<evidence type="ECO:0000256" key="4">
    <source>
        <dbReference type="ARBA" id="ARBA00022473"/>
    </source>
</evidence>
<feature type="repeat" description="ANK" evidence="14">
    <location>
        <begin position="100"/>
        <end position="132"/>
    </location>
</feature>
<dbReference type="SMART" id="SM00248">
    <property type="entry name" value="ANK"/>
    <property type="match status" value="5"/>
</dbReference>
<keyword evidence="8" id="KW-0221">Differentiation</keyword>
<evidence type="ECO:0000256" key="15">
    <source>
        <dbReference type="SAM" id="Phobius"/>
    </source>
</evidence>
<feature type="transmembrane region" description="Helical" evidence="15">
    <location>
        <begin position="463"/>
        <end position="485"/>
    </location>
</feature>
<keyword evidence="5" id="KW-0963">Cytoplasm</keyword>
<dbReference type="PROSITE" id="PS50088">
    <property type="entry name" value="ANK_REPEAT"/>
    <property type="match status" value="3"/>
</dbReference>
<feature type="repeat" description="ANK" evidence="14">
    <location>
        <begin position="204"/>
        <end position="230"/>
    </location>
</feature>
<keyword evidence="11" id="KW-0943">RNA-mediated gene silencing</keyword>
<protein>
    <recommendedName>
        <fullName evidence="3">Ankyrin repeat, SAM and basic leucine zipper domain-containing protein 1</fullName>
    </recommendedName>
    <alternativeName>
        <fullName evidence="13">Germ cell-specific ankyrin, SAM and basic leucine zipper domain-containing protein</fullName>
    </alternativeName>
</protein>
<gene>
    <name evidence="17" type="primary">ASZ1</name>
</gene>
<keyword evidence="10 14" id="KW-0040">ANK repeat</keyword>
<dbReference type="SUPFAM" id="SSF47769">
    <property type="entry name" value="SAM/Pointed domain"/>
    <property type="match status" value="1"/>
</dbReference>
<dbReference type="Gene3D" id="1.25.40.20">
    <property type="entry name" value="Ankyrin repeat-containing domain"/>
    <property type="match status" value="1"/>
</dbReference>
<dbReference type="Pfam" id="PF07647">
    <property type="entry name" value="SAM_2"/>
    <property type="match status" value="1"/>
</dbReference>
<dbReference type="Gene3D" id="1.10.150.50">
    <property type="entry name" value="Transcription Factor, Ets-1"/>
    <property type="match status" value="1"/>
</dbReference>
<dbReference type="InterPro" id="IPR042650">
    <property type="entry name" value="Asz1_SAM"/>
</dbReference>
<comment type="subcellular location">
    <subcellularLocation>
        <location evidence="1">Cytoplasm</location>
    </subcellularLocation>
</comment>
<dbReference type="PANTHER" id="PTHR24157:SF3">
    <property type="entry name" value="ANKYRIN REPEAT, SAM AND BASIC LEUCINE ZIPPER DOMAIN-CONTAINING PROTEIN 1"/>
    <property type="match status" value="1"/>
</dbReference>
<evidence type="ECO:0000313" key="17">
    <source>
        <dbReference type="EMBL" id="CDG68415.1"/>
    </source>
</evidence>
<dbReference type="GO" id="GO:0051321">
    <property type="term" value="P:meiotic cell cycle"/>
    <property type="evidence" value="ECO:0007669"/>
    <property type="project" value="UniProtKB-KW"/>
</dbReference>
<dbReference type="EMBL" id="HAAD01002183">
    <property type="protein sequence ID" value="CDG68415.1"/>
    <property type="molecule type" value="mRNA"/>
</dbReference>
<dbReference type="PROSITE" id="PS50297">
    <property type="entry name" value="ANK_REP_REGION"/>
    <property type="match status" value="3"/>
</dbReference>
<dbReference type="InterPro" id="IPR036770">
    <property type="entry name" value="Ankyrin_rpt-contain_sf"/>
</dbReference>
<keyword evidence="9" id="KW-0744">Spermatogenesis</keyword>
<evidence type="ECO:0000256" key="7">
    <source>
        <dbReference type="ARBA" id="ARBA00022737"/>
    </source>
</evidence>
<keyword evidence="15" id="KW-1133">Transmembrane helix</keyword>
<evidence type="ECO:0000256" key="2">
    <source>
        <dbReference type="ARBA" id="ARBA00011479"/>
    </source>
</evidence>
<evidence type="ECO:0000256" key="5">
    <source>
        <dbReference type="ARBA" id="ARBA00022490"/>
    </source>
</evidence>
<feature type="repeat" description="ANK" evidence="14">
    <location>
        <begin position="171"/>
        <end position="203"/>
    </location>
</feature>
<dbReference type="GO" id="GO:0031047">
    <property type="term" value="P:regulatory ncRNA-mediated gene silencing"/>
    <property type="evidence" value="ECO:0007669"/>
    <property type="project" value="UniProtKB-KW"/>
</dbReference>
<dbReference type="InterPro" id="IPR002110">
    <property type="entry name" value="Ankyrin_rpt"/>
</dbReference>
<dbReference type="Pfam" id="PF12796">
    <property type="entry name" value="Ank_2"/>
    <property type="match status" value="2"/>
</dbReference>
<evidence type="ECO:0000256" key="12">
    <source>
        <dbReference type="ARBA" id="ARBA00023254"/>
    </source>
</evidence>
<evidence type="ECO:0000256" key="10">
    <source>
        <dbReference type="ARBA" id="ARBA00023043"/>
    </source>
</evidence>
<feature type="domain" description="SAM" evidence="16">
    <location>
        <begin position="286"/>
        <end position="349"/>
    </location>
</feature>
<keyword evidence="4" id="KW-0217">Developmental protein</keyword>
<evidence type="ECO:0000256" key="1">
    <source>
        <dbReference type="ARBA" id="ARBA00004496"/>
    </source>
</evidence>
<dbReference type="GO" id="GO:0071546">
    <property type="term" value="C:pi-body"/>
    <property type="evidence" value="ECO:0007669"/>
    <property type="project" value="TreeGrafter"/>
</dbReference>
<sequence length="492" mass="55658">RKVIMQGIPAGFEDYSSDEDIDVEEIFEVSSPKTINYTQEINQDVPTKTSIFTQKASFENVSEKISFEVEEMRIAVLKNDVGRIKELFSNGFKVDKLLPSGWSVLMYAANYGSIEAVKILLEEKSNVNFDCDMFTPLMAACYSTKATEEKLLGCVEALVHANAHIDSHDRYLMTALMYASKQGYSKIVDFLCKSGASVNYQDTRGWTALCFASRHGHSHVAKVLLQHNANHLLTAFDGQTPADIAFTYNYKIMSELLEKYNGCNIDQFKDVPSNGSNCNTAQSKYVKYGDLELFLHGLEMGHLVILFQEHNLNFTDMLKMTEEEMIEIGITQLGIRKKLIDAIRTVHTNEWEMSSLSMEAKHKLTLLECASVIANVSKHLKCIQSSVAYVKRQMKPNQLEFQSDHVNLQAALVEQCTFAEKITEELNYDIKELHQISLEMFQSTGEKPPEVIQMRVKNELPSFYRRMSLALIGSVIVVGSILVIYKHSSTHT</sequence>
<dbReference type="PANTHER" id="PTHR24157">
    <property type="entry name" value="ANKYRIN REPEAT, SAM AND BASIC LEUCINE ZIPPER DOMAIN-CONTAINING PROTEIN 1"/>
    <property type="match status" value="1"/>
</dbReference>
<dbReference type="SMART" id="SM00454">
    <property type="entry name" value="SAM"/>
    <property type="match status" value="1"/>
</dbReference>
<evidence type="ECO:0000259" key="16">
    <source>
        <dbReference type="PROSITE" id="PS50105"/>
    </source>
</evidence>
<proteinExistence type="evidence at transcript level"/>
<dbReference type="AlphaFoldDB" id="T2M905"/>
<keyword evidence="15" id="KW-0472">Membrane</keyword>
<dbReference type="InterPro" id="IPR001660">
    <property type="entry name" value="SAM"/>
</dbReference>
<evidence type="ECO:0000256" key="11">
    <source>
        <dbReference type="ARBA" id="ARBA00023158"/>
    </source>
</evidence>
<evidence type="ECO:0000256" key="8">
    <source>
        <dbReference type="ARBA" id="ARBA00022782"/>
    </source>
</evidence>
<evidence type="ECO:0000256" key="14">
    <source>
        <dbReference type="PROSITE-ProRule" id="PRU00023"/>
    </source>
</evidence>
<dbReference type="SUPFAM" id="SSF48403">
    <property type="entry name" value="Ankyrin repeat"/>
    <property type="match status" value="1"/>
</dbReference>
<dbReference type="OrthoDB" id="1750591at2759"/>
<evidence type="ECO:0000256" key="9">
    <source>
        <dbReference type="ARBA" id="ARBA00022871"/>
    </source>
</evidence>
<evidence type="ECO:0000256" key="13">
    <source>
        <dbReference type="ARBA" id="ARBA00030354"/>
    </source>
</evidence>
<accession>T2M905</accession>
<dbReference type="GO" id="GO:0030154">
    <property type="term" value="P:cell differentiation"/>
    <property type="evidence" value="ECO:0007669"/>
    <property type="project" value="UniProtKB-KW"/>
</dbReference>
<organism evidence="17">
    <name type="scientific">Hydra vulgaris</name>
    <name type="common">Hydra</name>
    <name type="synonym">Hydra attenuata</name>
    <dbReference type="NCBI Taxonomy" id="6087"/>
    <lineage>
        <taxon>Eukaryota</taxon>
        <taxon>Metazoa</taxon>
        <taxon>Cnidaria</taxon>
        <taxon>Hydrozoa</taxon>
        <taxon>Hydroidolina</taxon>
        <taxon>Anthoathecata</taxon>
        <taxon>Aplanulata</taxon>
        <taxon>Hydridae</taxon>
        <taxon>Hydra</taxon>
    </lineage>
</organism>
<name>T2M905_HYDVU</name>
<dbReference type="GO" id="GO:0007283">
    <property type="term" value="P:spermatogenesis"/>
    <property type="evidence" value="ECO:0007669"/>
    <property type="project" value="UniProtKB-KW"/>
</dbReference>
<keyword evidence="12" id="KW-0469">Meiosis</keyword>
<evidence type="ECO:0000256" key="3">
    <source>
        <dbReference type="ARBA" id="ARBA00020117"/>
    </source>
</evidence>
<comment type="subunit">
    <text evidence="2">Interacts with DDX4, PIWIL1, RANBP9 and TDRD1.</text>
</comment>
<dbReference type="CDD" id="cd09521">
    <property type="entry name" value="SAM_ASZ1"/>
    <property type="match status" value="1"/>
</dbReference>
<dbReference type="InterPro" id="IPR013761">
    <property type="entry name" value="SAM/pointed_sf"/>
</dbReference>
<evidence type="ECO:0000256" key="6">
    <source>
        <dbReference type="ARBA" id="ARBA00022553"/>
    </source>
</evidence>
<keyword evidence="6" id="KW-0597">Phosphoprotein</keyword>
<feature type="non-terminal residue" evidence="17">
    <location>
        <position position="1"/>
    </location>
</feature>
<keyword evidence="15" id="KW-0812">Transmembrane</keyword>
<dbReference type="PROSITE" id="PS50105">
    <property type="entry name" value="SAM_DOMAIN"/>
    <property type="match status" value="1"/>
</dbReference>